<protein>
    <submittedName>
        <fullName evidence="2">DUF3558 domain-containing protein</fullName>
    </submittedName>
</protein>
<organism evidence="2 3">
    <name type="scientific">Nocardia arthritidis</name>
    <dbReference type="NCBI Taxonomy" id="228602"/>
    <lineage>
        <taxon>Bacteria</taxon>
        <taxon>Bacillati</taxon>
        <taxon>Actinomycetota</taxon>
        <taxon>Actinomycetes</taxon>
        <taxon>Mycobacteriales</taxon>
        <taxon>Nocardiaceae</taxon>
        <taxon>Nocardia</taxon>
    </lineage>
</organism>
<accession>A0A6G9YJB0</accession>
<feature type="compositionally biased region" description="Low complexity" evidence="1">
    <location>
        <begin position="125"/>
        <end position="141"/>
    </location>
</feature>
<gene>
    <name evidence="2" type="ORF">F5544_27135</name>
</gene>
<evidence type="ECO:0000256" key="1">
    <source>
        <dbReference type="SAM" id="MobiDB-lite"/>
    </source>
</evidence>
<dbReference type="Pfam" id="PF12079">
    <property type="entry name" value="DUF3558"/>
    <property type="match status" value="1"/>
</dbReference>
<dbReference type="EMBL" id="CP046172">
    <property type="protein sequence ID" value="QIS13281.1"/>
    <property type="molecule type" value="Genomic_DNA"/>
</dbReference>
<feature type="compositionally biased region" description="Basic and acidic residues" evidence="1">
    <location>
        <begin position="1"/>
        <end position="36"/>
    </location>
</feature>
<feature type="region of interest" description="Disordered" evidence="1">
    <location>
        <begin position="1"/>
        <end position="54"/>
    </location>
</feature>
<dbReference type="AlphaFoldDB" id="A0A6G9YJB0"/>
<proteinExistence type="predicted"/>
<dbReference type="Proteomes" id="UP000503540">
    <property type="component" value="Chromosome"/>
</dbReference>
<dbReference type="KEGG" id="nah:F5544_27135"/>
<reference evidence="2 3" key="1">
    <citation type="journal article" date="2019" name="ACS Chem. Biol.">
        <title>Identification and Mobilization of a Cryptic Antibiotic Biosynthesis Gene Locus from a Human-Pathogenic Nocardia Isolate.</title>
        <authorList>
            <person name="Herisse M."/>
            <person name="Ishida K."/>
            <person name="Porter J.L."/>
            <person name="Howden B."/>
            <person name="Hertweck C."/>
            <person name="Stinear T.P."/>
            <person name="Pidot S.J."/>
        </authorList>
    </citation>
    <scope>NUCLEOTIDE SEQUENCE [LARGE SCALE GENOMIC DNA]</scope>
    <source>
        <strain evidence="2 3">AUSMDU00012717</strain>
    </source>
</reference>
<evidence type="ECO:0000313" key="3">
    <source>
        <dbReference type="Proteomes" id="UP000503540"/>
    </source>
</evidence>
<name>A0A6G9YJB0_9NOCA</name>
<sequence length="279" mass="29836">MPESDHRTHCRADRRTADRVQRDLGPRRGRRSEIHLGGRAGADVPGEGRRRAEQRLRHAHRLHFGRAGHQVAVQDDLRLLRPRRRRIRRQDARATAMRRRFRAAPAGFAIAVAALLAGCGGGQAASGDSATTAAPSSSAGAISQPFDPCKALTPQILADHQWDARPAAPQNDRVADSTRTGCVYVAKAGYGFVVQTTNNTLAQVKSKFPDAADIAVGARKALRYKAHPAIPGGCEVNVETRTGSLFVATNVPPTSANLMTCDLATQIAEVVAPLLPAGS</sequence>
<dbReference type="InterPro" id="IPR024520">
    <property type="entry name" value="DUF3558"/>
</dbReference>
<feature type="region of interest" description="Disordered" evidence="1">
    <location>
        <begin position="125"/>
        <end position="144"/>
    </location>
</feature>
<evidence type="ECO:0000313" key="2">
    <source>
        <dbReference type="EMBL" id="QIS13281.1"/>
    </source>
</evidence>
<keyword evidence="3" id="KW-1185">Reference proteome</keyword>